<feature type="signal peptide" evidence="2">
    <location>
        <begin position="1"/>
        <end position="18"/>
    </location>
</feature>
<reference evidence="4 5" key="2">
    <citation type="submission" date="2013-02" db="EMBL/GenBank/DDBJ databases">
        <title>The Genome Sequence of Plasmodium falciparum Tanzania (2000708).</title>
        <authorList>
            <consortium name="The Broad Institute Genome Sequencing Platform"/>
            <consortium name="The Broad Institute Genome Sequencing Center for Infectious Disease"/>
            <person name="Neafsey D."/>
            <person name="Cheeseman I."/>
            <person name="Volkman S."/>
            <person name="Adams J."/>
            <person name="Walker B."/>
            <person name="Young S.K."/>
            <person name="Zeng Q."/>
            <person name="Gargeya S."/>
            <person name="Fitzgerald M."/>
            <person name="Haas B."/>
            <person name="Abouelleil A."/>
            <person name="Alvarado L."/>
            <person name="Arachchi H.M."/>
            <person name="Berlin A.M."/>
            <person name="Chapman S.B."/>
            <person name="Dewar J."/>
            <person name="Goldberg J."/>
            <person name="Griggs A."/>
            <person name="Gujja S."/>
            <person name="Hansen M."/>
            <person name="Howarth C."/>
            <person name="Imamovic A."/>
            <person name="Larimer J."/>
            <person name="McCowan C."/>
            <person name="Murphy C."/>
            <person name="Neiman D."/>
            <person name="Pearson M."/>
            <person name="Priest M."/>
            <person name="Roberts A."/>
            <person name="Saif S."/>
            <person name="Shea T."/>
            <person name="Sisk P."/>
            <person name="Sykes S."/>
            <person name="Wortman J."/>
            <person name="Nusbaum C."/>
            <person name="Birren B."/>
        </authorList>
    </citation>
    <scope>NUCLEOTIDE SEQUENCE [LARGE SCALE GENOMIC DNA]</scope>
    <source>
        <strain evidence="5">Tanzania (2000708)</strain>
    </source>
</reference>
<keyword evidence="2" id="KW-0732">Signal</keyword>
<dbReference type="SUPFAM" id="SSF55120">
    <property type="entry name" value="Pseudouridine synthase"/>
    <property type="match status" value="1"/>
</dbReference>
<dbReference type="eggNOG" id="KOG1919">
    <property type="taxonomic scope" value="Eukaryota"/>
</dbReference>
<accession>A0A024WDI4</accession>
<evidence type="ECO:0000313" key="5">
    <source>
        <dbReference type="Proteomes" id="UP000030708"/>
    </source>
</evidence>
<dbReference type="PANTHER" id="PTHR21600:SF40">
    <property type="entry name" value="PSEUDOURIDYLATE SYNTHASE RPUSD2"/>
    <property type="match status" value="1"/>
</dbReference>
<gene>
    <name evidence="4" type="ORF">PFTANZ_01023</name>
</gene>
<feature type="domain" description="Pseudouridine synthase RsuA/RluA-like" evidence="3">
    <location>
        <begin position="140"/>
        <end position="291"/>
    </location>
</feature>
<keyword evidence="1" id="KW-0694">RNA-binding</keyword>
<dbReference type="InterPro" id="IPR050188">
    <property type="entry name" value="RluA_PseudoU_synthase"/>
</dbReference>
<feature type="chain" id="PRO_5001536935" description="Pseudouridine synthase RsuA/RluA-like domain-containing protein" evidence="2">
    <location>
        <begin position="19"/>
        <end position="612"/>
    </location>
</feature>
<dbReference type="InterPro" id="IPR006224">
    <property type="entry name" value="PsdUridine_synth_RluA-like_CS"/>
</dbReference>
<evidence type="ECO:0000259" key="3">
    <source>
        <dbReference type="Pfam" id="PF00849"/>
    </source>
</evidence>
<dbReference type="EMBL" id="KI926313">
    <property type="protein sequence ID" value="ETW38291.1"/>
    <property type="molecule type" value="Genomic_DNA"/>
</dbReference>
<dbReference type="Proteomes" id="UP000030708">
    <property type="component" value="Unassembled WGS sequence"/>
</dbReference>
<feature type="domain" description="Pseudouridine synthase RsuA/RluA-like" evidence="3">
    <location>
        <begin position="424"/>
        <end position="475"/>
    </location>
</feature>
<dbReference type="PROSITE" id="PS50889">
    <property type="entry name" value="S4"/>
    <property type="match status" value="1"/>
</dbReference>
<dbReference type="AlphaFoldDB" id="A0A024WDI4"/>
<name>A0A024WDI4_PLAFA</name>
<protein>
    <recommendedName>
        <fullName evidence="3">Pseudouridine synthase RsuA/RluA-like domain-containing protein</fullName>
    </recommendedName>
</protein>
<dbReference type="Gene3D" id="3.30.2350.10">
    <property type="entry name" value="Pseudouridine synthase"/>
    <property type="match status" value="2"/>
</dbReference>
<organism evidence="4 5">
    <name type="scientific">Plasmodium falciparum Tanzania</name>
    <name type="common">2000708</name>
    <dbReference type="NCBI Taxonomy" id="1036725"/>
    <lineage>
        <taxon>Eukaryota</taxon>
        <taxon>Sar</taxon>
        <taxon>Alveolata</taxon>
        <taxon>Apicomplexa</taxon>
        <taxon>Aconoidasida</taxon>
        <taxon>Haemosporida</taxon>
        <taxon>Plasmodiidae</taxon>
        <taxon>Plasmodium</taxon>
        <taxon>Plasmodium (Laverania)</taxon>
    </lineage>
</organism>
<reference evidence="4 5" key="1">
    <citation type="submission" date="2013-02" db="EMBL/GenBank/DDBJ databases">
        <title>The Genome Annotation of Plasmodium falciparum Tanzania (2000708).</title>
        <authorList>
            <consortium name="The Broad Institute Genome Sequencing Platform"/>
            <consortium name="The Broad Institute Genome Sequencing Center for Infectious Disease"/>
            <person name="Neafsey D."/>
            <person name="Hoffman S."/>
            <person name="Volkman S."/>
            <person name="Rosenthal P."/>
            <person name="Walker B."/>
            <person name="Young S.K."/>
            <person name="Zeng Q."/>
            <person name="Gargeya S."/>
            <person name="Fitzgerald M."/>
            <person name="Haas B."/>
            <person name="Abouelleil A."/>
            <person name="Allen A.W."/>
            <person name="Alvarado L."/>
            <person name="Arachchi H.M."/>
            <person name="Berlin A.M."/>
            <person name="Chapman S.B."/>
            <person name="Gainer-Dewar J."/>
            <person name="Goldberg J."/>
            <person name="Griggs A."/>
            <person name="Gujja S."/>
            <person name="Hansen M."/>
            <person name="Howarth C."/>
            <person name="Imamovic A."/>
            <person name="Ireland A."/>
            <person name="Larimer J."/>
            <person name="McCowan C."/>
            <person name="Murphy C."/>
            <person name="Pearson M."/>
            <person name="Poon T.W."/>
            <person name="Priest M."/>
            <person name="Roberts A."/>
            <person name="Saif S."/>
            <person name="Shea T."/>
            <person name="Sisk P."/>
            <person name="Sykes S."/>
            <person name="Wortman J."/>
            <person name="Nusbaum C."/>
            <person name="Birren B."/>
        </authorList>
    </citation>
    <scope>NUCLEOTIDE SEQUENCE [LARGE SCALE GENOMIC DNA]</scope>
    <source>
        <strain evidence="5">Tanzania (2000708)</strain>
    </source>
</reference>
<dbReference type="InterPro" id="IPR020103">
    <property type="entry name" value="PsdUridine_synth_cat_dom_sf"/>
</dbReference>
<dbReference type="GO" id="GO:0009982">
    <property type="term" value="F:pseudouridine synthase activity"/>
    <property type="evidence" value="ECO:0007669"/>
    <property type="project" value="InterPro"/>
</dbReference>
<dbReference type="PROSITE" id="PS01129">
    <property type="entry name" value="PSI_RLU"/>
    <property type="match status" value="1"/>
</dbReference>
<evidence type="ECO:0000256" key="1">
    <source>
        <dbReference type="PROSITE-ProRule" id="PRU00182"/>
    </source>
</evidence>
<evidence type="ECO:0000313" key="4">
    <source>
        <dbReference type="EMBL" id="ETW38291.1"/>
    </source>
</evidence>
<dbReference type="Pfam" id="PF00849">
    <property type="entry name" value="PseudoU_synth_2"/>
    <property type="match status" value="2"/>
</dbReference>
<dbReference type="GO" id="GO:0003723">
    <property type="term" value="F:RNA binding"/>
    <property type="evidence" value="ECO:0007669"/>
    <property type="project" value="UniProtKB-KW"/>
</dbReference>
<sequence>MFYFLIIFILLTSLLNKCFKIMKIVIPQTSGLNIVDKKFEPKYFVKNKLRFVSPYVYTYKLFSKKRWVGKKIADVMTSEFCAYDMNYFIESIKKGYVKVNKQMVSTDYIIQSNDFIEHKLLLFEKPVLCNKIIILYEDQNFICVYKHSSLPTHPVGSYQYNSLLRILQNYISTSQKIKQDEHDQVIAQNEKENYNQDVSQDVNLKTQDKSYIYTLHRLDKLTSGIVFFGKNKKFSTYFSQNLSDNKIKKTYITRVQGDFRKLINKLLHSNNIIKRVNGQDNNLDNIINNYCNSMKNNDNLKFNKYDEENLFENDIFLYENNYEKNNHDKETCGHMKEKNMFNKLIQLVKNKKEELDNYFDMNKFDITYDINNDKYGDINNDKYGDNHNNEDMNNLHIYHKYFIIDFGYIYCENKKLLKYVFTKYTKENALQFNDYLLKPSITKFMFLSYNSSIDESLILCQPITGRTHQIRAHLKSLSYPISNDAHYNKTFEQEYIHKSNYLYFDERTRREHIQMNEQINNVLQNNNTNHGKNNKTFNNDKELFEHETTKNHSYNQKTPCEKYNYFPLIPFINTSFNWLYDQNINLNQEYNEKDMNKYFFKNINNLFTFHKH</sequence>
<dbReference type="PANTHER" id="PTHR21600">
    <property type="entry name" value="MITOCHONDRIAL RNA PSEUDOURIDINE SYNTHASE"/>
    <property type="match status" value="1"/>
</dbReference>
<proteinExistence type="predicted"/>
<dbReference type="GO" id="GO:0000455">
    <property type="term" value="P:enzyme-directed rRNA pseudouridine synthesis"/>
    <property type="evidence" value="ECO:0007669"/>
    <property type="project" value="TreeGrafter"/>
</dbReference>
<dbReference type="InterPro" id="IPR006145">
    <property type="entry name" value="PsdUridine_synth_RsuA/RluA"/>
</dbReference>
<dbReference type="OrthoDB" id="424794at2759"/>
<evidence type="ECO:0000256" key="2">
    <source>
        <dbReference type="SAM" id="SignalP"/>
    </source>
</evidence>